<reference evidence="1" key="1">
    <citation type="submission" date="2014-11" db="EMBL/GenBank/DDBJ databases">
        <authorList>
            <person name="Amaro Gonzalez C."/>
        </authorList>
    </citation>
    <scope>NUCLEOTIDE SEQUENCE</scope>
</reference>
<protein>
    <submittedName>
        <fullName evidence="1">Uncharacterized protein</fullName>
    </submittedName>
</protein>
<accession>A0A0E9TRL8</accession>
<name>A0A0E9TRL8_ANGAN</name>
<dbReference type="EMBL" id="GBXM01053042">
    <property type="protein sequence ID" value="JAH55535.1"/>
    <property type="molecule type" value="Transcribed_RNA"/>
</dbReference>
<sequence length="29" mass="3290">MTPKSLQCKYKFACREAHSSTTNSKNTVQ</sequence>
<evidence type="ECO:0000313" key="1">
    <source>
        <dbReference type="EMBL" id="JAH55535.1"/>
    </source>
</evidence>
<dbReference type="AlphaFoldDB" id="A0A0E9TRL8"/>
<proteinExistence type="predicted"/>
<reference evidence="1" key="2">
    <citation type="journal article" date="2015" name="Fish Shellfish Immunol.">
        <title>Early steps in the European eel (Anguilla anguilla)-Vibrio vulnificus interaction in the gills: Role of the RtxA13 toxin.</title>
        <authorList>
            <person name="Callol A."/>
            <person name="Pajuelo D."/>
            <person name="Ebbesson L."/>
            <person name="Teles M."/>
            <person name="MacKenzie S."/>
            <person name="Amaro C."/>
        </authorList>
    </citation>
    <scope>NUCLEOTIDE SEQUENCE</scope>
</reference>
<organism evidence="1">
    <name type="scientific">Anguilla anguilla</name>
    <name type="common">European freshwater eel</name>
    <name type="synonym">Muraena anguilla</name>
    <dbReference type="NCBI Taxonomy" id="7936"/>
    <lineage>
        <taxon>Eukaryota</taxon>
        <taxon>Metazoa</taxon>
        <taxon>Chordata</taxon>
        <taxon>Craniata</taxon>
        <taxon>Vertebrata</taxon>
        <taxon>Euteleostomi</taxon>
        <taxon>Actinopterygii</taxon>
        <taxon>Neopterygii</taxon>
        <taxon>Teleostei</taxon>
        <taxon>Anguilliformes</taxon>
        <taxon>Anguillidae</taxon>
        <taxon>Anguilla</taxon>
    </lineage>
</organism>